<dbReference type="GO" id="GO:0032259">
    <property type="term" value="P:methylation"/>
    <property type="evidence" value="ECO:0007669"/>
    <property type="project" value="UniProtKB-KW"/>
</dbReference>
<feature type="binding site" evidence="4">
    <location>
        <position position="259"/>
    </location>
    <ligand>
        <name>S-adenosyl-L-methionine</name>
        <dbReference type="ChEBI" id="CHEBI:59789"/>
    </ligand>
</feature>
<comment type="similarity">
    <text evidence="4">Belongs to the class I-like SAM-binding methyltransferase superfamily. RNA M5U methyltransferase family.</text>
</comment>
<feature type="binding site" evidence="4">
    <location>
        <position position="283"/>
    </location>
    <ligand>
        <name>S-adenosyl-L-methionine</name>
        <dbReference type="ChEBI" id="CHEBI:59789"/>
    </ligand>
</feature>
<dbReference type="InterPro" id="IPR029063">
    <property type="entry name" value="SAM-dependent_MTases_sf"/>
</dbReference>
<evidence type="ECO:0000313" key="7">
    <source>
        <dbReference type="Proteomes" id="UP001598673"/>
    </source>
</evidence>
<dbReference type="PROSITE" id="PS01231">
    <property type="entry name" value="TRMA_2"/>
    <property type="match status" value="1"/>
</dbReference>
<feature type="domain" description="TRAM" evidence="5">
    <location>
        <begin position="4"/>
        <end position="63"/>
    </location>
</feature>
<dbReference type="InterPro" id="IPR030391">
    <property type="entry name" value="MeTrfase_TrmA_CS"/>
</dbReference>
<dbReference type="InterPro" id="IPR012340">
    <property type="entry name" value="NA-bd_OB-fold"/>
</dbReference>
<dbReference type="EMBL" id="JBHXCV010000005">
    <property type="protein sequence ID" value="MFD6793531.1"/>
    <property type="molecule type" value="Genomic_DNA"/>
</dbReference>
<gene>
    <name evidence="6" type="ORF">ACFWGY_09365</name>
</gene>
<name>A0ABW6G2Z7_9PSEU</name>
<dbReference type="PANTHER" id="PTHR11061">
    <property type="entry name" value="RNA M5U METHYLTRANSFERASE"/>
    <property type="match status" value="1"/>
</dbReference>
<keyword evidence="1 4" id="KW-0489">Methyltransferase</keyword>
<dbReference type="PROSITE" id="PS50926">
    <property type="entry name" value="TRAM"/>
    <property type="match status" value="1"/>
</dbReference>
<keyword evidence="3 4" id="KW-0949">S-adenosyl-L-methionine</keyword>
<dbReference type="PROSITE" id="PS51687">
    <property type="entry name" value="SAM_MT_RNA_M5U"/>
    <property type="match status" value="1"/>
</dbReference>
<dbReference type="RefSeq" id="WP_258935885.1">
    <property type="nucleotide sequence ID" value="NZ_JANBBF010000008.1"/>
</dbReference>
<protein>
    <submittedName>
        <fullName evidence="6">Class I SAM-dependent RNA methyltransferase</fullName>
        <ecNumber evidence="6">2.1.1.-</ecNumber>
    </submittedName>
</protein>
<dbReference type="SUPFAM" id="SSF53335">
    <property type="entry name" value="S-adenosyl-L-methionine-dependent methyltransferases"/>
    <property type="match status" value="1"/>
</dbReference>
<dbReference type="EC" id="2.1.1.-" evidence="6"/>
<accession>A0ABW6G2Z7</accession>
<dbReference type="Pfam" id="PF01938">
    <property type="entry name" value="TRAM"/>
    <property type="match status" value="1"/>
</dbReference>
<dbReference type="Gene3D" id="2.40.50.1070">
    <property type="match status" value="1"/>
</dbReference>
<dbReference type="Gene3D" id="3.40.50.150">
    <property type="entry name" value="Vaccinia Virus protein VP39"/>
    <property type="match status" value="2"/>
</dbReference>
<keyword evidence="2 4" id="KW-0808">Transferase</keyword>
<sequence>MSDGDWSGREFDVTVGDVAHGGHCVSRVEGRVVFVRHALPGERVRVRVTEDRGGSFCRGDAIAVLEASSDRVTPPCPVAGPGLCGGCDWQHAAPVAQRALKARVVAEQLERLAGVTWPVEVEALTDEPLRWRSRVRFVTGPDGRPGLRAHRSHDVIALEDCPITLEGAAGAGLARRARPGTEFEVAEDARGTVHLAEIRRGGRPKQVSGGIAVEHAADRTWRVAAHGFWQVHPAAASTLAAVVAEWAAAPAGGRVWDLYAGAGLFASVLAEQVGRDGSVLAIESGRRAVRDGQSNLSDLPQVEWHCGTVERIVSTVEAAADVVVLDPPRKGAGRGVVDAIAGASPARVVYVACDPAALARDVATLQGHGYRMTALRAFDAFPMTHHVECVALLECRESGAGGGSGGAARAE</sequence>
<evidence type="ECO:0000256" key="1">
    <source>
        <dbReference type="ARBA" id="ARBA00022603"/>
    </source>
</evidence>
<feature type="binding site" evidence="4">
    <location>
        <position position="326"/>
    </location>
    <ligand>
        <name>S-adenosyl-L-methionine</name>
        <dbReference type="ChEBI" id="CHEBI:59789"/>
    </ligand>
</feature>
<evidence type="ECO:0000313" key="6">
    <source>
        <dbReference type="EMBL" id="MFD6793531.1"/>
    </source>
</evidence>
<evidence type="ECO:0000256" key="3">
    <source>
        <dbReference type="ARBA" id="ARBA00022691"/>
    </source>
</evidence>
<dbReference type="Gene3D" id="2.40.50.140">
    <property type="entry name" value="Nucleic acid-binding proteins"/>
    <property type="match status" value="1"/>
</dbReference>
<dbReference type="SUPFAM" id="SSF50249">
    <property type="entry name" value="Nucleic acid-binding proteins"/>
    <property type="match status" value="1"/>
</dbReference>
<organism evidence="6 7">
    <name type="scientific">Prauserella salsuginis</name>
    <dbReference type="NCBI Taxonomy" id="387889"/>
    <lineage>
        <taxon>Bacteria</taxon>
        <taxon>Bacillati</taxon>
        <taxon>Actinomycetota</taxon>
        <taxon>Actinomycetes</taxon>
        <taxon>Pseudonocardiales</taxon>
        <taxon>Pseudonocardiaceae</taxon>
        <taxon>Prauserella</taxon>
        <taxon>Prauserella salsuginis group</taxon>
    </lineage>
</organism>
<dbReference type="PANTHER" id="PTHR11061:SF30">
    <property type="entry name" value="TRNA (URACIL(54)-C(5))-METHYLTRANSFERASE"/>
    <property type="match status" value="1"/>
</dbReference>
<evidence type="ECO:0000259" key="5">
    <source>
        <dbReference type="PROSITE" id="PS50926"/>
    </source>
</evidence>
<dbReference type="Pfam" id="PF05958">
    <property type="entry name" value="tRNA_U5-meth_tr"/>
    <property type="match status" value="1"/>
</dbReference>
<keyword evidence="7" id="KW-1185">Reference proteome</keyword>
<evidence type="ECO:0000256" key="4">
    <source>
        <dbReference type="PROSITE-ProRule" id="PRU01024"/>
    </source>
</evidence>
<reference evidence="6 7" key="1">
    <citation type="submission" date="2024-09" db="EMBL/GenBank/DDBJ databases">
        <title>The Natural Products Discovery Center: Release of the First 8490 Sequenced Strains for Exploring Actinobacteria Biosynthetic Diversity.</title>
        <authorList>
            <person name="Kalkreuter E."/>
            <person name="Kautsar S.A."/>
            <person name="Yang D."/>
            <person name="Bader C.D."/>
            <person name="Teijaro C.N."/>
            <person name="Fluegel L."/>
            <person name="Davis C.M."/>
            <person name="Simpson J.R."/>
            <person name="Lauterbach L."/>
            <person name="Steele A.D."/>
            <person name="Gui C."/>
            <person name="Meng S."/>
            <person name="Li G."/>
            <person name="Viehrig K."/>
            <person name="Ye F."/>
            <person name="Su P."/>
            <person name="Kiefer A.F."/>
            <person name="Nichols A."/>
            <person name="Cepeda A.J."/>
            <person name="Yan W."/>
            <person name="Fan B."/>
            <person name="Jiang Y."/>
            <person name="Adhikari A."/>
            <person name="Zheng C.-J."/>
            <person name="Schuster L."/>
            <person name="Cowan T.M."/>
            <person name="Smanski M.J."/>
            <person name="Chevrette M.G."/>
            <person name="De Carvalho L.P.S."/>
            <person name="Shen B."/>
        </authorList>
    </citation>
    <scope>NUCLEOTIDE SEQUENCE [LARGE SCALE GENOMIC DNA]</scope>
    <source>
        <strain evidence="6 7">NPDC060353</strain>
    </source>
</reference>
<dbReference type="InterPro" id="IPR010280">
    <property type="entry name" value="U5_MeTrfase_fam"/>
</dbReference>
<feature type="binding site" evidence="4">
    <location>
        <position position="230"/>
    </location>
    <ligand>
        <name>S-adenosyl-L-methionine</name>
        <dbReference type="ChEBI" id="CHEBI:59789"/>
    </ligand>
</feature>
<comment type="caution">
    <text evidence="6">The sequence shown here is derived from an EMBL/GenBank/DDBJ whole genome shotgun (WGS) entry which is preliminary data.</text>
</comment>
<dbReference type="CDD" id="cd02440">
    <property type="entry name" value="AdoMet_MTases"/>
    <property type="match status" value="1"/>
</dbReference>
<feature type="active site" description="Nucleophile" evidence="4">
    <location>
        <position position="353"/>
    </location>
</feature>
<dbReference type="GO" id="GO:0008168">
    <property type="term" value="F:methyltransferase activity"/>
    <property type="evidence" value="ECO:0007669"/>
    <property type="project" value="UniProtKB-KW"/>
</dbReference>
<dbReference type="InterPro" id="IPR002792">
    <property type="entry name" value="TRAM_dom"/>
</dbReference>
<proteinExistence type="inferred from homology"/>
<evidence type="ECO:0000256" key="2">
    <source>
        <dbReference type="ARBA" id="ARBA00022679"/>
    </source>
</evidence>
<dbReference type="Proteomes" id="UP001598673">
    <property type="component" value="Unassembled WGS sequence"/>
</dbReference>